<feature type="region of interest" description="Disordered" evidence="1">
    <location>
        <begin position="126"/>
        <end position="155"/>
    </location>
</feature>
<feature type="non-terminal residue" evidence="3">
    <location>
        <position position="1"/>
    </location>
</feature>
<feature type="region of interest" description="Disordered" evidence="1">
    <location>
        <begin position="518"/>
        <end position="563"/>
    </location>
</feature>
<evidence type="ECO:0000256" key="2">
    <source>
        <dbReference type="SAM" id="Phobius"/>
    </source>
</evidence>
<evidence type="ECO:0000313" key="4">
    <source>
        <dbReference type="Proteomes" id="UP001530377"/>
    </source>
</evidence>
<feature type="region of interest" description="Disordered" evidence="1">
    <location>
        <begin position="1"/>
        <end position="74"/>
    </location>
</feature>
<protein>
    <submittedName>
        <fullName evidence="3">Uncharacterized protein</fullName>
    </submittedName>
</protein>
<keyword evidence="2" id="KW-1133">Transmembrane helix</keyword>
<feature type="transmembrane region" description="Helical" evidence="2">
    <location>
        <begin position="734"/>
        <end position="754"/>
    </location>
</feature>
<dbReference type="AlphaFoldDB" id="A0ABD3RGD5"/>
<evidence type="ECO:0000256" key="1">
    <source>
        <dbReference type="SAM" id="MobiDB-lite"/>
    </source>
</evidence>
<reference evidence="3 4" key="1">
    <citation type="submission" date="2024-10" db="EMBL/GenBank/DDBJ databases">
        <title>Updated reference genomes for cyclostephanoid diatoms.</title>
        <authorList>
            <person name="Roberts W.R."/>
            <person name="Alverson A.J."/>
        </authorList>
    </citation>
    <scope>NUCLEOTIDE SEQUENCE [LARGE SCALE GENOMIC DNA]</scope>
    <source>
        <strain evidence="3 4">AJA228-03</strain>
    </source>
</reference>
<feature type="transmembrane region" description="Helical" evidence="2">
    <location>
        <begin position="797"/>
        <end position="816"/>
    </location>
</feature>
<gene>
    <name evidence="3" type="ORF">ACHAXA_000481</name>
</gene>
<feature type="compositionally biased region" description="Polar residues" evidence="1">
    <location>
        <begin position="126"/>
        <end position="138"/>
    </location>
</feature>
<feature type="transmembrane region" description="Helical" evidence="2">
    <location>
        <begin position="761"/>
        <end position="785"/>
    </location>
</feature>
<proteinExistence type="predicted"/>
<evidence type="ECO:0000313" key="3">
    <source>
        <dbReference type="EMBL" id="KAL3811402.1"/>
    </source>
</evidence>
<organism evidence="3 4">
    <name type="scientific">Cyclostephanos tholiformis</name>
    <dbReference type="NCBI Taxonomy" id="382380"/>
    <lineage>
        <taxon>Eukaryota</taxon>
        <taxon>Sar</taxon>
        <taxon>Stramenopiles</taxon>
        <taxon>Ochrophyta</taxon>
        <taxon>Bacillariophyta</taxon>
        <taxon>Coscinodiscophyceae</taxon>
        <taxon>Thalassiosirophycidae</taxon>
        <taxon>Stephanodiscales</taxon>
        <taxon>Stephanodiscaceae</taxon>
        <taxon>Cyclostephanos</taxon>
    </lineage>
</organism>
<feature type="compositionally biased region" description="Basic and acidic residues" evidence="1">
    <location>
        <begin position="380"/>
        <end position="392"/>
    </location>
</feature>
<accession>A0ABD3RGD5</accession>
<feature type="compositionally biased region" description="Low complexity" evidence="1">
    <location>
        <begin position="526"/>
        <end position="545"/>
    </location>
</feature>
<feature type="compositionally biased region" description="Polar residues" evidence="1">
    <location>
        <begin position="55"/>
        <end position="64"/>
    </location>
</feature>
<dbReference type="Proteomes" id="UP001530377">
    <property type="component" value="Unassembled WGS sequence"/>
</dbReference>
<keyword evidence="2" id="KW-0472">Membrane</keyword>
<dbReference type="EMBL" id="JALLPB020000264">
    <property type="protein sequence ID" value="KAL3811402.1"/>
    <property type="molecule type" value="Genomic_DNA"/>
</dbReference>
<comment type="caution">
    <text evidence="3">The sequence shown here is derived from an EMBL/GenBank/DDBJ whole genome shotgun (WGS) entry which is preliminary data.</text>
</comment>
<keyword evidence="2" id="KW-0812">Transmembrane</keyword>
<feature type="region of interest" description="Disordered" evidence="1">
    <location>
        <begin position="380"/>
        <end position="401"/>
    </location>
</feature>
<sequence>PRLPATDEDLKRKEDFDDSTMPENSTHQRGQMNSKVTIYQSKKGTNGESGERSQYKMSETTRLTPNDHQERNVVTVSTASDLYIDSMATESDDGSYISSDMLLSKTSEESIIMISQSTKKLVTNNRHSLPANSSTPANSADEDTPTQYSTSFSSRSRDDVLLRARNAIEGRRISREAAKARVRADIDALINGTVNVAVDKAVSKNIRQSVPLDTEAPKENVGRAKSEAILCLSMVKSDSNAKTSRLSNALEYASSSMNDANTYGGLDVTSLKEVKESVDLAAKLMAHDQTGEGDTEKEVKAQRRFLEGNASEKKKQTGVDCHEIVRIKDESLLIENGHKENADERLTKKQVMADKLKQQRLALIAAKHADIEKRIKQEKNFRTQKRQKEHEAQQSSFADAERSAFVEARDFEEDRLAVAEAHLVSPRPAAQGYFGIGQIKCEIDQARNETDKELAYIGSRGDHTAVNLKSLAESDGAAPFGQVDRILFQGGINGFNPSPLPFPNQKQKDVFLEDEFHEGDSKSRNSEAGGDSSSGSESGSGSSYDIESDPGKTTEEAASYDLGSDFSPGPMWKKAAEEAALAANLAKDLLPRGVLNAAFYQTRSFQKDEGTPTTTVGRSEDLYHQYSSKEEVDEMIEAEVFNEWKGFKRGRMSFMFAFGVIAGLLSSLYAQVTCHFITGEVSTAEGDEVDYDFYLYYGFHKYTPIDAESTLLYGQCLRYDSQYSYNPPIAPRSAGLVASIFGAIPLIVIGMYLFSSMTHKTLWLGSIWMLYLGFLCQISTLSMFLLDLCQDGIKCSMGPGAHATILSSISWLVLSIEMRINSPLTKNLNWSGVVVLEKESPYITQMKKAWLWITGNGAAPSLSRTARKRQKERIRMSYRAPEAI</sequence>
<feature type="compositionally biased region" description="Polar residues" evidence="1">
    <location>
        <begin position="21"/>
        <end position="48"/>
    </location>
</feature>
<name>A0ABD3RGD5_9STRA</name>
<keyword evidence="4" id="KW-1185">Reference proteome</keyword>
<feature type="compositionally biased region" description="Polar residues" evidence="1">
    <location>
        <begin position="145"/>
        <end position="154"/>
    </location>
</feature>